<dbReference type="GO" id="GO:0042799">
    <property type="term" value="F:histone H4K20 methyltransferase activity"/>
    <property type="evidence" value="ECO:0007669"/>
    <property type="project" value="TreeGrafter"/>
</dbReference>
<dbReference type="Gene3D" id="2.170.270.10">
    <property type="entry name" value="SET domain"/>
    <property type="match status" value="1"/>
</dbReference>
<dbReference type="SMART" id="SM00317">
    <property type="entry name" value="SET"/>
    <property type="match status" value="1"/>
</dbReference>
<dbReference type="InterPro" id="IPR001214">
    <property type="entry name" value="SET_dom"/>
</dbReference>
<dbReference type="PROSITE" id="PS50280">
    <property type="entry name" value="SET"/>
    <property type="match status" value="1"/>
</dbReference>
<dbReference type="PANTHER" id="PTHR46167:SF1">
    <property type="entry name" value="N-LYSINE METHYLTRANSFERASE KMT5A"/>
    <property type="match status" value="1"/>
</dbReference>
<dbReference type="Pfam" id="PF00856">
    <property type="entry name" value="SET"/>
    <property type="match status" value="1"/>
</dbReference>
<accession>A0A7J6BGV9</accession>
<dbReference type="GO" id="GO:0005634">
    <property type="term" value="C:nucleus"/>
    <property type="evidence" value="ECO:0007669"/>
    <property type="project" value="TreeGrafter"/>
</dbReference>
<comment type="caution">
    <text evidence="2">The sequence shown here is derived from an EMBL/GenBank/DDBJ whole genome shotgun (WGS) entry which is preliminary data.</text>
</comment>
<dbReference type="GO" id="GO:0006357">
    <property type="term" value="P:regulation of transcription by RNA polymerase II"/>
    <property type="evidence" value="ECO:0007669"/>
    <property type="project" value="TreeGrafter"/>
</dbReference>
<organism evidence="2 3">
    <name type="scientific">Ameiurus melas</name>
    <name type="common">Black bullhead</name>
    <name type="synonym">Silurus melas</name>
    <dbReference type="NCBI Taxonomy" id="219545"/>
    <lineage>
        <taxon>Eukaryota</taxon>
        <taxon>Metazoa</taxon>
        <taxon>Chordata</taxon>
        <taxon>Craniata</taxon>
        <taxon>Vertebrata</taxon>
        <taxon>Euteleostomi</taxon>
        <taxon>Actinopterygii</taxon>
        <taxon>Neopterygii</taxon>
        <taxon>Teleostei</taxon>
        <taxon>Ostariophysi</taxon>
        <taxon>Siluriformes</taxon>
        <taxon>Ictaluridae</taxon>
        <taxon>Ameiurus</taxon>
    </lineage>
</organism>
<dbReference type="GO" id="GO:0005700">
    <property type="term" value="C:polytene chromosome"/>
    <property type="evidence" value="ECO:0007669"/>
    <property type="project" value="TreeGrafter"/>
</dbReference>
<dbReference type="InterPro" id="IPR046341">
    <property type="entry name" value="SET_dom_sf"/>
</dbReference>
<reference evidence="2 3" key="1">
    <citation type="submission" date="2020-02" db="EMBL/GenBank/DDBJ databases">
        <title>A chromosome-scale genome assembly of the black bullhead catfish (Ameiurus melas).</title>
        <authorList>
            <person name="Wen M."/>
            <person name="Zham M."/>
            <person name="Cabau C."/>
            <person name="Klopp C."/>
            <person name="Donnadieu C."/>
            <person name="Roques C."/>
            <person name="Bouchez O."/>
            <person name="Lampietro C."/>
            <person name="Jouanno E."/>
            <person name="Herpin A."/>
            <person name="Louis A."/>
            <person name="Berthelot C."/>
            <person name="Parey E."/>
            <person name="Roest-Crollius H."/>
            <person name="Braasch I."/>
            <person name="Postlethwait J."/>
            <person name="Robinson-Rechavi M."/>
            <person name="Echchiki A."/>
            <person name="Begum T."/>
            <person name="Montfort J."/>
            <person name="Schartl M."/>
            <person name="Bobe J."/>
            <person name="Guiguen Y."/>
        </authorList>
    </citation>
    <scope>NUCLEOTIDE SEQUENCE [LARGE SCALE GENOMIC DNA]</scope>
    <source>
        <strain evidence="2">M_S1</strain>
        <tissue evidence="2">Blood</tissue>
    </source>
</reference>
<dbReference type="PANTHER" id="PTHR46167">
    <property type="entry name" value="N-LYSINE METHYLTRANSFERASE KMT5A"/>
    <property type="match status" value="1"/>
</dbReference>
<proteinExistence type="predicted"/>
<keyword evidence="3" id="KW-1185">Reference proteome</keyword>
<dbReference type="AlphaFoldDB" id="A0A7J6BGV9"/>
<dbReference type="GO" id="GO:0043516">
    <property type="term" value="P:regulation of DNA damage response, signal transduction by p53 class mediator"/>
    <property type="evidence" value="ECO:0007669"/>
    <property type="project" value="TreeGrafter"/>
</dbReference>
<dbReference type="InterPro" id="IPR051760">
    <property type="entry name" value="KMT5A"/>
</dbReference>
<evidence type="ECO:0000313" key="2">
    <source>
        <dbReference type="EMBL" id="KAF4094343.1"/>
    </source>
</evidence>
<gene>
    <name evidence="2" type="ORF">AMELA_G00012190</name>
</gene>
<dbReference type="SUPFAM" id="SSF82199">
    <property type="entry name" value="SET domain"/>
    <property type="match status" value="1"/>
</dbReference>
<dbReference type="EMBL" id="JAAGNN010000001">
    <property type="protein sequence ID" value="KAF4094343.1"/>
    <property type="molecule type" value="Genomic_DNA"/>
</dbReference>
<evidence type="ECO:0000313" key="3">
    <source>
        <dbReference type="Proteomes" id="UP000593565"/>
    </source>
</evidence>
<dbReference type="Proteomes" id="UP000593565">
    <property type="component" value="Unassembled WGS sequence"/>
</dbReference>
<feature type="domain" description="SET" evidence="1">
    <location>
        <begin position="162"/>
        <end position="291"/>
    </location>
</feature>
<name>A0A7J6BGV9_AMEME</name>
<evidence type="ECO:0000259" key="1">
    <source>
        <dbReference type="PROSITE" id="PS50280"/>
    </source>
</evidence>
<protein>
    <recommendedName>
        <fullName evidence="1">SET domain-containing protein</fullName>
    </recommendedName>
</protein>
<sequence length="307" mass="34995">MGPKRDFFISSASGRIHNPPNDLQRLHISIARSAAQQKAETTDLQMDLEAAYNRLVERRPVTLEGEAPDMALCTDISPNFQRRLYERWVKAQMKLRKLHIHLHFGPLLPSEEKVSKWISDQGWRSNTPSAAQFITEWKPHGSVDTALDAKQIRRLTRTQRWKGLVVTEDGGKGKGVVATRRFLAGEVVCDYHGQVVTASEGHSTRSTVGVEDGIHMFFFENMNGKAMCIDTHSPCCKCHPGRQTFGRLINHSRKRCNLRPRAYTLQNEEDIIIFLATKNIKENEELLFVYGVERRSFVGKALDLLWV</sequence>